<dbReference type="InterPro" id="IPR018496">
    <property type="entry name" value="PsdUridine_synth_RsuA/RluB_CS"/>
</dbReference>
<dbReference type="InterPro" id="IPR050343">
    <property type="entry name" value="RsuA_PseudoU_synthase"/>
</dbReference>
<dbReference type="InterPro" id="IPR000748">
    <property type="entry name" value="PsdUridine_synth_RsuA/RluB/E/F"/>
</dbReference>
<evidence type="ECO:0000256" key="6">
    <source>
        <dbReference type="RuleBase" id="RU003887"/>
    </source>
</evidence>
<dbReference type="PANTHER" id="PTHR47683">
    <property type="entry name" value="PSEUDOURIDINE SYNTHASE FAMILY PROTEIN-RELATED"/>
    <property type="match status" value="1"/>
</dbReference>
<dbReference type="InterPro" id="IPR006145">
    <property type="entry name" value="PsdUridine_synth_RsuA/RluA"/>
</dbReference>
<comment type="catalytic activity">
    <reaction evidence="1">
        <text>a uridine in RNA = a pseudouridine in RNA</text>
        <dbReference type="Rhea" id="RHEA:48348"/>
        <dbReference type="Rhea" id="RHEA-COMP:12068"/>
        <dbReference type="Rhea" id="RHEA-COMP:12069"/>
        <dbReference type="ChEBI" id="CHEBI:65314"/>
        <dbReference type="ChEBI" id="CHEBI:65315"/>
    </reaction>
</comment>
<accession>A0A1I2F824</accession>
<dbReference type="PROSITE" id="PS50889">
    <property type="entry name" value="S4"/>
    <property type="match status" value="1"/>
</dbReference>
<feature type="compositionally biased region" description="Gly residues" evidence="7">
    <location>
        <begin position="24"/>
        <end position="34"/>
    </location>
</feature>
<dbReference type="EC" id="5.4.99.-" evidence="6"/>
<dbReference type="AlphaFoldDB" id="A0A1I2F824"/>
<dbReference type="Gene3D" id="3.30.70.1560">
    <property type="entry name" value="Alpha-L RNA-binding motif"/>
    <property type="match status" value="1"/>
</dbReference>
<organism evidence="9 10">
    <name type="scientific">Flavimobilis marinus</name>
    <dbReference type="NCBI Taxonomy" id="285351"/>
    <lineage>
        <taxon>Bacteria</taxon>
        <taxon>Bacillati</taxon>
        <taxon>Actinomycetota</taxon>
        <taxon>Actinomycetes</taxon>
        <taxon>Micrococcales</taxon>
        <taxon>Jonesiaceae</taxon>
        <taxon>Flavimobilis</taxon>
    </lineage>
</organism>
<dbReference type="FunFam" id="3.10.290.10:FF:000003">
    <property type="entry name" value="Pseudouridine synthase"/>
    <property type="match status" value="1"/>
</dbReference>
<dbReference type="GO" id="GO:0000455">
    <property type="term" value="P:enzyme-directed rRNA pseudouridine synthesis"/>
    <property type="evidence" value="ECO:0007669"/>
    <property type="project" value="UniProtKB-ARBA"/>
</dbReference>
<dbReference type="CDD" id="cd02870">
    <property type="entry name" value="PseudoU_synth_RsuA_like"/>
    <property type="match status" value="1"/>
</dbReference>
<keyword evidence="10" id="KW-1185">Reference proteome</keyword>
<dbReference type="PROSITE" id="PS01149">
    <property type="entry name" value="PSI_RSU"/>
    <property type="match status" value="1"/>
</dbReference>
<dbReference type="EMBL" id="FONZ01000002">
    <property type="protein sequence ID" value="SFF01099.1"/>
    <property type="molecule type" value="Genomic_DNA"/>
</dbReference>
<evidence type="ECO:0000313" key="9">
    <source>
        <dbReference type="EMBL" id="SFF01099.1"/>
    </source>
</evidence>
<keyword evidence="3 5" id="KW-0694">RNA-binding</keyword>
<keyword evidence="4 6" id="KW-0413">Isomerase</keyword>
<feature type="domain" description="RNA-binding S4" evidence="8">
    <location>
        <begin position="82"/>
        <end position="142"/>
    </location>
</feature>
<evidence type="ECO:0000256" key="4">
    <source>
        <dbReference type="ARBA" id="ARBA00023235"/>
    </source>
</evidence>
<evidence type="ECO:0000256" key="2">
    <source>
        <dbReference type="ARBA" id="ARBA00008348"/>
    </source>
</evidence>
<evidence type="ECO:0000256" key="1">
    <source>
        <dbReference type="ARBA" id="ARBA00000073"/>
    </source>
</evidence>
<dbReference type="GO" id="GO:0120159">
    <property type="term" value="F:rRNA pseudouridine synthase activity"/>
    <property type="evidence" value="ECO:0007669"/>
    <property type="project" value="UniProtKB-ARBA"/>
</dbReference>
<name>A0A1I2F824_9MICO</name>
<reference evidence="10" key="1">
    <citation type="submission" date="2016-10" db="EMBL/GenBank/DDBJ databases">
        <authorList>
            <person name="Varghese N."/>
            <person name="Submissions S."/>
        </authorList>
    </citation>
    <scope>NUCLEOTIDE SEQUENCE [LARGE SCALE GENOMIC DNA]</scope>
    <source>
        <strain evidence="10">DSM 19083</strain>
    </source>
</reference>
<dbReference type="InterPro" id="IPR020103">
    <property type="entry name" value="PsdUridine_synth_cat_dom_sf"/>
</dbReference>
<comment type="similarity">
    <text evidence="2 6">Belongs to the pseudouridine synthase RsuA family.</text>
</comment>
<dbReference type="Pfam" id="PF01479">
    <property type="entry name" value="S4"/>
    <property type="match status" value="1"/>
</dbReference>
<evidence type="ECO:0000256" key="3">
    <source>
        <dbReference type="ARBA" id="ARBA00022884"/>
    </source>
</evidence>
<dbReference type="OrthoDB" id="9807213at2"/>
<dbReference type="Gene3D" id="3.10.290.10">
    <property type="entry name" value="RNA-binding S4 domain"/>
    <property type="match status" value="1"/>
</dbReference>
<dbReference type="SMART" id="SM00363">
    <property type="entry name" value="S4"/>
    <property type="match status" value="1"/>
</dbReference>
<evidence type="ECO:0000313" key="10">
    <source>
        <dbReference type="Proteomes" id="UP000198520"/>
    </source>
</evidence>
<protein>
    <recommendedName>
        <fullName evidence="6">Pseudouridine synthase</fullName>
        <ecNumber evidence="6">5.4.99.-</ecNumber>
    </recommendedName>
</protein>
<gene>
    <name evidence="9" type="ORF">SAMN04488035_1165</name>
</gene>
<dbReference type="Proteomes" id="UP000198520">
    <property type="component" value="Unassembled WGS sequence"/>
</dbReference>
<dbReference type="Gene3D" id="3.30.70.580">
    <property type="entry name" value="Pseudouridine synthase I, catalytic domain, N-terminal subdomain"/>
    <property type="match status" value="1"/>
</dbReference>
<dbReference type="Pfam" id="PF00849">
    <property type="entry name" value="PseudoU_synth_2"/>
    <property type="match status" value="1"/>
</dbReference>
<dbReference type="NCBIfam" id="TIGR00093">
    <property type="entry name" value="pseudouridine synthase"/>
    <property type="match status" value="1"/>
</dbReference>
<dbReference type="GO" id="GO:0005829">
    <property type="term" value="C:cytosol"/>
    <property type="evidence" value="ECO:0007669"/>
    <property type="project" value="UniProtKB-ARBA"/>
</dbReference>
<dbReference type="PANTHER" id="PTHR47683:SF2">
    <property type="entry name" value="RNA-BINDING S4 DOMAIN-CONTAINING PROTEIN"/>
    <property type="match status" value="1"/>
</dbReference>
<feature type="compositionally biased region" description="Gly residues" evidence="7">
    <location>
        <begin position="8"/>
        <end position="17"/>
    </location>
</feature>
<dbReference type="RefSeq" id="WP_093376084.1">
    <property type="nucleotide sequence ID" value="NZ_BNAN01000002.1"/>
</dbReference>
<dbReference type="FunFam" id="3.30.70.1560:FF:000001">
    <property type="entry name" value="Pseudouridine synthase"/>
    <property type="match status" value="1"/>
</dbReference>
<dbReference type="GO" id="GO:0003723">
    <property type="term" value="F:RNA binding"/>
    <property type="evidence" value="ECO:0007669"/>
    <property type="project" value="UniProtKB-KW"/>
</dbReference>
<dbReference type="SUPFAM" id="SSF55174">
    <property type="entry name" value="Alpha-L RNA-binding motif"/>
    <property type="match status" value="1"/>
</dbReference>
<dbReference type="InterPro" id="IPR042092">
    <property type="entry name" value="PsdUridine_s_RsuA/RluB/E/F_cat"/>
</dbReference>
<evidence type="ECO:0000259" key="8">
    <source>
        <dbReference type="SMART" id="SM00363"/>
    </source>
</evidence>
<feature type="region of interest" description="Disordered" evidence="7">
    <location>
        <begin position="1"/>
        <end position="77"/>
    </location>
</feature>
<dbReference type="SUPFAM" id="SSF55120">
    <property type="entry name" value="Pseudouridine synthase"/>
    <property type="match status" value="1"/>
</dbReference>
<dbReference type="STRING" id="285351.SAMN04488035_1165"/>
<evidence type="ECO:0000256" key="7">
    <source>
        <dbReference type="SAM" id="MobiDB-lite"/>
    </source>
</evidence>
<dbReference type="InterPro" id="IPR002942">
    <property type="entry name" value="S4_RNA-bd"/>
</dbReference>
<dbReference type="InterPro" id="IPR036986">
    <property type="entry name" value="S4_RNA-bd_sf"/>
</dbReference>
<dbReference type="InterPro" id="IPR020094">
    <property type="entry name" value="TruA/RsuA/RluB/E/F_N"/>
</dbReference>
<dbReference type="CDD" id="cd00165">
    <property type="entry name" value="S4"/>
    <property type="match status" value="1"/>
</dbReference>
<sequence>MSAAGQGRRPGGSGGSGRPERGGRPAGGKPGRPTGGKPERGDGSTSAGRTYGAPSRGPARPKRATPRPDAGPTHDVHVADGVRLQKVLATAGFGSRRACEVMIEQGRVEVDGQIVTELGVRVDPVHAVIHVDGLRLQLDASKITIAFNKPVGVVSTMEDTDGRPDLSQFFGDRKERLFHVGRLDTDSEGLLLLTNDGELANRLTHPKYGVQKTYLVEVKGRLANGVGKQLLDGIGLDDGTAKLDAFKLIAAVPDASQVEVVLHEGRNRIVRRMFAKVGYPVTRLVRTRMGPIRLGDLPPGRHRVLGQTELGTLMSAVDL</sequence>
<proteinExistence type="inferred from homology"/>
<evidence type="ECO:0000256" key="5">
    <source>
        <dbReference type="PROSITE-ProRule" id="PRU00182"/>
    </source>
</evidence>